<evidence type="ECO:0000313" key="3">
    <source>
        <dbReference type="Proteomes" id="UP000503093"/>
    </source>
</evidence>
<reference evidence="2 3" key="1">
    <citation type="submission" date="2020-01" db="EMBL/GenBank/DDBJ databases">
        <authorList>
            <person name="Alvaro L.E."/>
            <person name="Baker K.N."/>
            <person name="Baxter I.S."/>
            <person name="Brown M.R."/>
            <person name="Driscoll K.D."/>
            <person name="Elrubaie J.M."/>
            <person name="Feith S.L."/>
            <person name="Indihar D.F."/>
            <person name="Knoch V.T."/>
            <person name="Koirtyohann K.M."/>
            <person name="Kratz M.A."/>
            <person name="Lear A.H."/>
            <person name="Lindblom K.E."/>
            <person name="Marcus E.R."/>
            <person name="Murphy M.E."/>
            <person name="Sensor R."/>
            <person name="Sherman S.J."/>
            <person name="Swift V.R."/>
            <person name="White K.E."/>
            <person name="Wills S.J."/>
            <person name="Gatt S.M."/>
            <person name="Lohbauer S.A."/>
            <person name="Power T.R."/>
            <person name="Rosales K.A."/>
            <person name="Sisson B.M."/>
            <person name="Isern S."/>
            <person name="Michael S.F."/>
            <person name="Sunnen C.N."/>
            <person name="Garlena R.A."/>
            <person name="Russell D.A."/>
            <person name="Pope W.H."/>
            <person name="Jacobs-Sera D."/>
            <person name="Hatfull G.F."/>
        </authorList>
    </citation>
    <scope>NUCLEOTIDE SEQUENCE [LARGE SCALE GENOMIC DNA]</scope>
</reference>
<sequence>MSEESAAPDPTVDPDLAPPEPRRVVGEPVAVEPEQPEEAPEEKITTLTDAERHDLQMLMTCGRRFKTITVLGHRVKVQTLRSGDEMRIGLYTKPHLGSQGFVRAYQVGVCAAGIVEINGTPLYSPLREADNDPDTAFQKAVEQLENFYAASLSPIYDAIMGMDVEFAELADKLGKTVWLDELSELFVGLAFSQGLLTQQSLNSFQSWALRYHKQMERRDHVAEIEKTLRKQSFYLNPQHYLAMHPELVEEALLPPGLAPSSVVESDDVPVDDLDEIDRYWETIDESRSMSGMDVFGRDEGWV</sequence>
<accession>A0A6G6XJQ7</accession>
<feature type="region of interest" description="Disordered" evidence="1">
    <location>
        <begin position="1"/>
        <end position="23"/>
    </location>
</feature>
<name>A0A6G6XJQ7_9CAUD</name>
<gene>
    <name evidence="2" type="primary">181</name>
    <name evidence="2" type="ORF">SEA_SKOG_180</name>
</gene>
<protein>
    <submittedName>
        <fullName evidence="2">Tail assembly chaperone</fullName>
    </submittedName>
</protein>
<dbReference type="KEGG" id="vg:64766661"/>
<dbReference type="Proteomes" id="UP000503093">
    <property type="component" value="Segment"/>
</dbReference>
<dbReference type="GeneID" id="64766661"/>
<evidence type="ECO:0000256" key="1">
    <source>
        <dbReference type="SAM" id="MobiDB-lite"/>
    </source>
</evidence>
<dbReference type="RefSeq" id="YP_010059429.1">
    <property type="nucleotide sequence ID" value="NC_054725.1"/>
</dbReference>
<proteinExistence type="predicted"/>
<organism evidence="2 3">
    <name type="scientific">Gordonia phage Skog</name>
    <dbReference type="NCBI Taxonomy" id="2704033"/>
    <lineage>
        <taxon>Viruses</taxon>
        <taxon>Duplodnaviria</taxon>
        <taxon>Heunggongvirae</taxon>
        <taxon>Uroviricota</taxon>
        <taxon>Caudoviricetes</taxon>
        <taxon>Skogvirus</taxon>
        <taxon>Skogvirus Skog</taxon>
    </lineage>
</organism>
<keyword evidence="3" id="KW-1185">Reference proteome</keyword>
<evidence type="ECO:0000313" key="2">
    <source>
        <dbReference type="EMBL" id="QIG58332.1"/>
    </source>
</evidence>
<dbReference type="EMBL" id="MN908687">
    <property type="protein sequence ID" value="QIG58332.1"/>
    <property type="molecule type" value="Genomic_DNA"/>
</dbReference>